<dbReference type="Proteomes" id="UP000249056">
    <property type="component" value="Unassembled WGS sequence"/>
</dbReference>
<name>A0A395IHT2_9HELO</name>
<sequence length="92" mass="10816">MNRVEHSNGVEYHDEHEEDIGADVFFVALAHEYDEGGRAKERFTRRNMNTWFRSGEPILKERADKGATRMNGRNRLDHLWNGTKRIDCIELV</sequence>
<accession>A0A395IHT2</accession>
<evidence type="ECO:0000313" key="1">
    <source>
        <dbReference type="EMBL" id="RAL59780.1"/>
    </source>
</evidence>
<protein>
    <submittedName>
        <fullName evidence="1">Uncharacterized protein</fullName>
    </submittedName>
</protein>
<organism evidence="1 2">
    <name type="scientific">Monilinia fructigena</name>
    <dbReference type="NCBI Taxonomy" id="38457"/>
    <lineage>
        <taxon>Eukaryota</taxon>
        <taxon>Fungi</taxon>
        <taxon>Dikarya</taxon>
        <taxon>Ascomycota</taxon>
        <taxon>Pezizomycotina</taxon>
        <taxon>Leotiomycetes</taxon>
        <taxon>Helotiales</taxon>
        <taxon>Sclerotiniaceae</taxon>
        <taxon>Monilinia</taxon>
    </lineage>
</organism>
<keyword evidence="2" id="KW-1185">Reference proteome</keyword>
<dbReference type="EMBL" id="QKRW01000048">
    <property type="protein sequence ID" value="RAL59780.1"/>
    <property type="molecule type" value="Genomic_DNA"/>
</dbReference>
<reference evidence="1 2" key="1">
    <citation type="submission" date="2018-06" db="EMBL/GenBank/DDBJ databases">
        <title>Genome Sequence of the Brown Rot Fungal Pathogen Monilinia fructigena.</title>
        <authorList>
            <person name="Landi L."/>
            <person name="De Miccolis Angelini R.M."/>
            <person name="Pollastro S."/>
            <person name="Abate D."/>
            <person name="Faretra F."/>
            <person name="Romanazzi G."/>
        </authorList>
    </citation>
    <scope>NUCLEOTIDE SEQUENCE [LARGE SCALE GENOMIC DNA]</scope>
    <source>
        <strain evidence="1 2">Mfrg269</strain>
    </source>
</reference>
<gene>
    <name evidence="1" type="ORF">DID88_000409</name>
</gene>
<dbReference type="AlphaFoldDB" id="A0A395IHT2"/>
<comment type="caution">
    <text evidence="1">The sequence shown here is derived from an EMBL/GenBank/DDBJ whole genome shotgun (WGS) entry which is preliminary data.</text>
</comment>
<proteinExistence type="predicted"/>
<evidence type="ECO:0000313" key="2">
    <source>
        <dbReference type="Proteomes" id="UP000249056"/>
    </source>
</evidence>